<feature type="non-terminal residue" evidence="2">
    <location>
        <position position="1"/>
    </location>
</feature>
<keyword evidence="3" id="KW-1185">Reference proteome</keyword>
<accession>A0AAV9RCG9</accession>
<organism evidence="2 3">
    <name type="scientific">Crenichthys baileyi</name>
    <name type="common">White River springfish</name>
    <dbReference type="NCBI Taxonomy" id="28760"/>
    <lineage>
        <taxon>Eukaryota</taxon>
        <taxon>Metazoa</taxon>
        <taxon>Chordata</taxon>
        <taxon>Craniata</taxon>
        <taxon>Vertebrata</taxon>
        <taxon>Euteleostomi</taxon>
        <taxon>Actinopterygii</taxon>
        <taxon>Neopterygii</taxon>
        <taxon>Teleostei</taxon>
        <taxon>Neoteleostei</taxon>
        <taxon>Acanthomorphata</taxon>
        <taxon>Ovalentaria</taxon>
        <taxon>Atherinomorphae</taxon>
        <taxon>Cyprinodontiformes</taxon>
        <taxon>Goodeidae</taxon>
        <taxon>Crenichthys</taxon>
    </lineage>
</organism>
<reference evidence="2 3" key="1">
    <citation type="submission" date="2021-06" db="EMBL/GenBank/DDBJ databases">
        <authorList>
            <person name="Palmer J.M."/>
        </authorList>
    </citation>
    <scope>NUCLEOTIDE SEQUENCE [LARGE SCALE GENOMIC DNA]</scope>
    <source>
        <strain evidence="2 3">MEX-2019</strain>
        <tissue evidence="2">Muscle</tissue>
    </source>
</reference>
<dbReference type="AlphaFoldDB" id="A0AAV9RCG9"/>
<proteinExistence type="predicted"/>
<feature type="region of interest" description="Disordered" evidence="1">
    <location>
        <begin position="1"/>
        <end position="23"/>
    </location>
</feature>
<dbReference type="Proteomes" id="UP001311232">
    <property type="component" value="Unassembled WGS sequence"/>
</dbReference>
<name>A0AAV9RCG9_9TELE</name>
<evidence type="ECO:0000313" key="3">
    <source>
        <dbReference type="Proteomes" id="UP001311232"/>
    </source>
</evidence>
<protein>
    <submittedName>
        <fullName evidence="2">Uncharacterized protein</fullName>
    </submittedName>
</protein>
<evidence type="ECO:0000256" key="1">
    <source>
        <dbReference type="SAM" id="MobiDB-lite"/>
    </source>
</evidence>
<feature type="compositionally biased region" description="Basic and acidic residues" evidence="1">
    <location>
        <begin position="1"/>
        <end position="12"/>
    </location>
</feature>
<gene>
    <name evidence="2" type="ORF">CRENBAI_024243</name>
</gene>
<dbReference type="EMBL" id="JAHHUM010002091">
    <property type="protein sequence ID" value="KAK5606277.1"/>
    <property type="molecule type" value="Genomic_DNA"/>
</dbReference>
<evidence type="ECO:0000313" key="2">
    <source>
        <dbReference type="EMBL" id="KAK5606277.1"/>
    </source>
</evidence>
<sequence>QRELRARSTSPDRRRRKRPSVEITGADSAVLGLLAAAAGEGNTTETLVHV</sequence>
<comment type="caution">
    <text evidence="2">The sequence shown here is derived from an EMBL/GenBank/DDBJ whole genome shotgun (WGS) entry which is preliminary data.</text>
</comment>